<dbReference type="InterPro" id="IPR037118">
    <property type="entry name" value="Val-tRNA_synth_C_sf"/>
</dbReference>
<dbReference type="PRINTS" id="PR00986">
    <property type="entry name" value="TRNASYNTHVAL"/>
</dbReference>
<gene>
    <name evidence="1" type="ORF">ACEZDG_11030</name>
</gene>
<dbReference type="SUPFAM" id="SSF46589">
    <property type="entry name" value="tRNA-binding arm"/>
    <property type="match status" value="1"/>
</dbReference>
<dbReference type="Pfam" id="PF00133">
    <property type="entry name" value="tRNA-synt_1"/>
    <property type="match status" value="1"/>
</dbReference>
<sequence length="881" mass="97264">MTDTNQRPENTGDNSARDTTLPTQYSPAEVEGPLYERWVERGYFEADAKSEKQPYTIVIPPPNVTGALHLGHAFQHTLMDALTRRKRMQGYEALWLPGMDHAGIATQNKVEQQLAEQGLSRHDIGREAFVEKVWEWKEQYGGRILGQMRRLGDGVDWSRERFTMDEGLSQAVQTIFKKLFDDGLIYRAERIINWCPRCLTALSDIEVNHEELPGELVSIRYGDGDDSIVVATTRAETMLGDTAIAVHPEDARYAHLVGRTVALPLTDRRIPIVADEHVDPEFGTGAVKVTPAHDPNDFAIGQRHNLPNITVMDEHGVITVHGPFLGLDRFEARSAVVGTLREQGRIVAEKRPYMHAVGHCSRCHTVVEPRLSLQWWVGVAPLAALAGDAVRDGRVKIHPEELEGRYFSWVDNMHDWCISRQLWWGHRIPVWYGPDGEVVCVGPDDEAPTGEGWHQDPDVLDTWFSSALWPFSTLGWPEQTRDLEKFYPTDVLLTGHDIIFFWVARMMMFGLYAMDGQAPFHTIALTGLVRDQFGKKMSKSSGTAVDPLDWMDAFGADAVRFTLASGANPGADVPIGEDWVKASRNFCNKVWNATRFALMNGATLEGPLPAAEQLTAADRWILSRLNAVVAETDALYDDYQFAKLSDGLYHFAWDEVFDWYLELSKTTLLAGGPQADASRRVLGEVLEVTLRLLHPVIPFVTDALWTALTGRESVVVADWPTVDAGRADAAAEAEIAQLQQVITEVRRFRADQGLNPGQKVPARLDLAGTGLAAHEDALRAIAKLQQPAGAEFTATATLAVAGATVALDLSGTIDVAAERKRLAKDLAAAEKELTQAVAKLGNEAFLAKAAPAAVEKIHGRRAKAEADISRLTAQIAALPEG</sequence>
<dbReference type="PROSITE" id="PS00178">
    <property type="entry name" value="AA_TRNA_LIGASE_I"/>
    <property type="match status" value="1"/>
</dbReference>
<dbReference type="InterPro" id="IPR002303">
    <property type="entry name" value="Valyl-tRNA_ligase"/>
</dbReference>
<reference evidence="1 2" key="1">
    <citation type="submission" date="2024-09" db="EMBL/GenBank/DDBJ databases">
        <authorList>
            <person name="Lee S.D."/>
        </authorList>
    </citation>
    <scope>NUCLEOTIDE SEQUENCE [LARGE SCALE GENOMIC DNA]</scope>
    <source>
        <strain evidence="1 2">N1-1</strain>
    </source>
</reference>
<dbReference type="SUPFAM" id="SSF52374">
    <property type="entry name" value="Nucleotidylyl transferase"/>
    <property type="match status" value="1"/>
</dbReference>
<dbReference type="NCBIfam" id="TIGR00422">
    <property type="entry name" value="valS"/>
    <property type="match status" value="1"/>
</dbReference>
<dbReference type="PANTHER" id="PTHR11946:SF93">
    <property type="entry name" value="VALINE--TRNA LIGASE, CHLOROPLASTIC_MITOCHONDRIAL 2"/>
    <property type="match status" value="1"/>
</dbReference>
<dbReference type="PANTHER" id="PTHR11946">
    <property type="entry name" value="VALYL-TRNA SYNTHETASES"/>
    <property type="match status" value="1"/>
</dbReference>
<dbReference type="NCBIfam" id="NF004349">
    <property type="entry name" value="PRK05729.1"/>
    <property type="match status" value="1"/>
</dbReference>
<accession>A0ABV6V7V6</accession>
<dbReference type="Gene3D" id="1.10.730.10">
    <property type="entry name" value="Isoleucyl-tRNA Synthetase, Domain 1"/>
    <property type="match status" value="1"/>
</dbReference>
<dbReference type="InterPro" id="IPR009008">
    <property type="entry name" value="Val/Leu/Ile-tRNA-synth_edit"/>
</dbReference>
<dbReference type="EC" id="6.1.1.9" evidence="1"/>
<organism evidence="1 2">
    <name type="scientific">Streptacidiphilus alkalitolerans</name>
    <dbReference type="NCBI Taxonomy" id="3342712"/>
    <lineage>
        <taxon>Bacteria</taxon>
        <taxon>Bacillati</taxon>
        <taxon>Actinomycetota</taxon>
        <taxon>Actinomycetes</taxon>
        <taxon>Kitasatosporales</taxon>
        <taxon>Streptomycetaceae</taxon>
        <taxon>Streptacidiphilus</taxon>
    </lineage>
</organism>
<comment type="caution">
    <text evidence="1">The sequence shown here is derived from an EMBL/GenBank/DDBJ whole genome shotgun (WGS) entry which is preliminary data.</text>
</comment>
<dbReference type="InterPro" id="IPR019499">
    <property type="entry name" value="Val-tRNA_synth_tRNA-bd"/>
</dbReference>
<dbReference type="Pfam" id="PF08264">
    <property type="entry name" value="Anticodon_1"/>
    <property type="match status" value="1"/>
</dbReference>
<dbReference type="Proteomes" id="UP001592582">
    <property type="component" value="Unassembled WGS sequence"/>
</dbReference>
<dbReference type="SUPFAM" id="SSF47323">
    <property type="entry name" value="Anticodon-binding domain of a subclass of class I aminoacyl-tRNA synthetases"/>
    <property type="match status" value="1"/>
</dbReference>
<keyword evidence="2" id="KW-1185">Reference proteome</keyword>
<dbReference type="InterPro" id="IPR009080">
    <property type="entry name" value="tRNAsynth_Ia_anticodon-bd"/>
</dbReference>
<evidence type="ECO:0000313" key="2">
    <source>
        <dbReference type="Proteomes" id="UP001592582"/>
    </source>
</evidence>
<dbReference type="Pfam" id="PF10458">
    <property type="entry name" value="Val_tRNA-synt_C"/>
    <property type="match status" value="1"/>
</dbReference>
<dbReference type="Gene3D" id="1.10.287.380">
    <property type="entry name" value="Valyl-tRNA synthetase, C-terminal domain"/>
    <property type="match status" value="1"/>
</dbReference>
<dbReference type="GO" id="GO:0004832">
    <property type="term" value="F:valine-tRNA ligase activity"/>
    <property type="evidence" value="ECO:0007669"/>
    <property type="project" value="UniProtKB-EC"/>
</dbReference>
<dbReference type="InterPro" id="IPR010978">
    <property type="entry name" value="tRNA-bd_arm"/>
</dbReference>
<dbReference type="SUPFAM" id="SSF50677">
    <property type="entry name" value="ValRS/IleRS/LeuRS editing domain"/>
    <property type="match status" value="1"/>
</dbReference>
<dbReference type="EMBL" id="JBHEZX010000004">
    <property type="protein sequence ID" value="MFC1409810.1"/>
    <property type="molecule type" value="Genomic_DNA"/>
</dbReference>
<dbReference type="Gene3D" id="3.40.50.620">
    <property type="entry name" value="HUPs"/>
    <property type="match status" value="2"/>
</dbReference>
<name>A0ABV6V7V6_9ACTN</name>
<dbReference type="InterPro" id="IPR013155">
    <property type="entry name" value="M/V/L/I-tRNA-synth_anticd-bd"/>
</dbReference>
<dbReference type="HAMAP" id="MF_02004">
    <property type="entry name" value="Val_tRNA_synth_type1"/>
    <property type="match status" value="1"/>
</dbReference>
<protein>
    <submittedName>
        <fullName evidence="1">Valine--tRNA ligase</fullName>
        <ecNumber evidence="1">6.1.1.9</ecNumber>
    </submittedName>
</protein>
<keyword evidence="1" id="KW-0436">Ligase</keyword>
<dbReference type="InterPro" id="IPR033705">
    <property type="entry name" value="Anticodon_Ia_Val"/>
</dbReference>
<dbReference type="Gene3D" id="3.90.740.10">
    <property type="entry name" value="Valyl/Leucyl/Isoleucyl-tRNA synthetase, editing domain"/>
    <property type="match status" value="2"/>
</dbReference>
<dbReference type="InterPro" id="IPR014729">
    <property type="entry name" value="Rossmann-like_a/b/a_fold"/>
</dbReference>
<evidence type="ECO:0000313" key="1">
    <source>
        <dbReference type="EMBL" id="MFC1409810.1"/>
    </source>
</evidence>
<dbReference type="InterPro" id="IPR002300">
    <property type="entry name" value="aa-tRNA-synth_Ia"/>
</dbReference>
<proteinExistence type="inferred from homology"/>
<dbReference type="CDD" id="cd00817">
    <property type="entry name" value="ValRS_core"/>
    <property type="match status" value="1"/>
</dbReference>
<dbReference type="CDD" id="cd07962">
    <property type="entry name" value="Anticodon_Ia_Val"/>
    <property type="match status" value="1"/>
</dbReference>
<dbReference type="InterPro" id="IPR001412">
    <property type="entry name" value="aa-tRNA-synth_I_CS"/>
</dbReference>